<proteinExistence type="predicted"/>
<dbReference type="InterPro" id="IPR052895">
    <property type="entry name" value="HetReg/Transcr_Mod"/>
</dbReference>
<dbReference type="PANTHER" id="PTHR24148:SF64">
    <property type="entry name" value="HETEROKARYON INCOMPATIBILITY DOMAIN-CONTAINING PROTEIN"/>
    <property type="match status" value="1"/>
</dbReference>
<protein>
    <recommendedName>
        <fullName evidence="1">Heterokaryon incompatibility domain-containing protein</fullName>
    </recommendedName>
</protein>
<dbReference type="Proteomes" id="UP000717696">
    <property type="component" value="Unassembled WGS sequence"/>
</dbReference>
<sequence length="502" mass="55751">MAATSGKCILNVSFDEVTKGEISIAEKEKEKFRFLDCRSFAERKSLRILQFDQLPAQKYGAISYVWSGLKPKAVRPQIKVANTDNKGVVDVEILRLACVALLPHCDFLWVDVLCIIQDDKKDTPWQMQRMYDIYSSCVKCLIVPGGLQQLAELTEDTPWVHRAWTLQEAIAPPSSEFLFAWEHGNCVLQTNWETAIYEVDTGVSAATAEMESLLATALKSSYLVLKGHSDEPDSPRESWDGKRVEMLGQNSQIQALVGALDMRGKEGMQNAIWRSAFMRTARDPVDNVYSIMGVMGVTLDPKQFGINDRIKATIALMREILRKGERAEWLGVATRTNSNSELSTIPAFPVRSNGKLEIPTPDGKKEVSTVMDGWWMIADTPKGTLDNEGYLELKVLAASINKSESESPEPSFEAVNGSKWDVLSTHQGPTHAVFVGTKTFYLNGSAPMMVDPNDKVLMLIEEISSGKYRSLGYAFVSEEVIKGDAWSRSTFKVGGPGDVVEE</sequence>
<accession>A0A9P9J1Z0</accession>
<dbReference type="PANTHER" id="PTHR24148">
    <property type="entry name" value="ANKYRIN REPEAT DOMAIN-CONTAINING PROTEIN 39 HOMOLOG-RELATED"/>
    <property type="match status" value="1"/>
</dbReference>
<evidence type="ECO:0000313" key="2">
    <source>
        <dbReference type="EMBL" id="KAH7140341.1"/>
    </source>
</evidence>
<dbReference type="AlphaFoldDB" id="A0A9P9J1Z0"/>
<evidence type="ECO:0000313" key="3">
    <source>
        <dbReference type="Proteomes" id="UP000717696"/>
    </source>
</evidence>
<organism evidence="2 3">
    <name type="scientific">Dactylonectria estremocensis</name>
    <dbReference type="NCBI Taxonomy" id="1079267"/>
    <lineage>
        <taxon>Eukaryota</taxon>
        <taxon>Fungi</taxon>
        <taxon>Dikarya</taxon>
        <taxon>Ascomycota</taxon>
        <taxon>Pezizomycotina</taxon>
        <taxon>Sordariomycetes</taxon>
        <taxon>Hypocreomycetidae</taxon>
        <taxon>Hypocreales</taxon>
        <taxon>Nectriaceae</taxon>
        <taxon>Dactylonectria</taxon>
    </lineage>
</organism>
<feature type="domain" description="Heterokaryon incompatibility" evidence="1">
    <location>
        <begin position="59"/>
        <end position="145"/>
    </location>
</feature>
<gene>
    <name evidence="2" type="ORF">B0J13DRAFT_63283</name>
</gene>
<keyword evidence="3" id="KW-1185">Reference proteome</keyword>
<dbReference type="Pfam" id="PF06985">
    <property type="entry name" value="HET"/>
    <property type="match status" value="1"/>
</dbReference>
<name>A0A9P9J1Z0_9HYPO</name>
<comment type="caution">
    <text evidence="2">The sequence shown here is derived from an EMBL/GenBank/DDBJ whole genome shotgun (WGS) entry which is preliminary data.</text>
</comment>
<reference evidence="2" key="1">
    <citation type="journal article" date="2021" name="Nat. Commun.">
        <title>Genetic determinants of endophytism in the Arabidopsis root mycobiome.</title>
        <authorList>
            <person name="Mesny F."/>
            <person name="Miyauchi S."/>
            <person name="Thiergart T."/>
            <person name="Pickel B."/>
            <person name="Atanasova L."/>
            <person name="Karlsson M."/>
            <person name="Huettel B."/>
            <person name="Barry K.W."/>
            <person name="Haridas S."/>
            <person name="Chen C."/>
            <person name="Bauer D."/>
            <person name="Andreopoulos W."/>
            <person name="Pangilinan J."/>
            <person name="LaButti K."/>
            <person name="Riley R."/>
            <person name="Lipzen A."/>
            <person name="Clum A."/>
            <person name="Drula E."/>
            <person name="Henrissat B."/>
            <person name="Kohler A."/>
            <person name="Grigoriev I.V."/>
            <person name="Martin F.M."/>
            <person name="Hacquard S."/>
        </authorList>
    </citation>
    <scope>NUCLEOTIDE SEQUENCE</scope>
    <source>
        <strain evidence="2">MPI-CAGE-AT-0021</strain>
    </source>
</reference>
<evidence type="ECO:0000259" key="1">
    <source>
        <dbReference type="Pfam" id="PF06985"/>
    </source>
</evidence>
<dbReference type="OrthoDB" id="674604at2759"/>
<dbReference type="EMBL" id="JAGMUU010000013">
    <property type="protein sequence ID" value="KAH7140341.1"/>
    <property type="molecule type" value="Genomic_DNA"/>
</dbReference>
<dbReference type="InterPro" id="IPR010730">
    <property type="entry name" value="HET"/>
</dbReference>